<keyword evidence="2" id="KW-0596">Phosphopantetheine</keyword>
<evidence type="ECO:0000313" key="6">
    <source>
        <dbReference type="Proteomes" id="UP000248857"/>
    </source>
</evidence>
<sequence>MSLEQLLSDLSQRGIKISVQDDKLRVRAPKGRVTPELRAALHQSKPELLNLLSQQRTVASPAKAANAIPLLSRDAPLPVSIAQERLWLVDQLQPGSSTYNLPMAFRLTGHLDADRLEKSLQTLVKRHEVLRTIYPPSGDGPSVIIETTAPALTCTDLQQHPEPEVQALGLVAELSKKPFDLAQGPLIHYSLIRLAADESLLVIVVHHMVADGWSLGLIISEISAFYNAKGSGEVSFTDLPFQYADFAAWQKQWLASEQLTPQLDYWHQIFTDSPETLKLPLDRLHSTSQSTQGRCQTFNIDSSLSQALIAFCQQEGKSQFTVLLASFKALLHCYSGQKDLIVCSPVAGRSSDTQQLIGYFNNILPLRTQVSSHQTFRDLIQQEQKTVTAIYDYPDVPLQQIANFPNLAGISLSRALFVLQSQQSGPQQALTLDAVTAQPLTKEEMGVDTADFDLAIFVEPAPHQFGGYIQYRTELFEQSTVEDLFRHWVTLLERALEQPEATLSELQPLGTVERQQLQDKVDALNQLSAKAEQDQAHYVAPRNPVELQLTQIWQTVLGVDQVGVHDNFFDLGGSSLLALQLFNQIKMVCDQKLPLATLIEAPTVEQLAETIRKKDESAPWSPIVPLQPHGAKPPFFCVCGRGGHVLNFRVLASLLDSEQPFYGLESRALDGQHSANVRIEDMAADYLQEIRTFQPEGPYFLGGYSFGGIVAFEMAQQLRQKGQKVALLVLFDSIRDVSPLKRWLYNAMNLLRFRVHPLVFLKYFLNFLQHQLKEKSYSNRLLRPFFSSKSRPHWSSTIDEVTYRVAQANYKAVKDYEPRIYSDTLTILRATERNVDQQHVYRAPDLGWGELIDGKIEVHSVPGYHGKMLSQPYVQDVAQQLGACLDEAQKISIRFNEPTQTSN</sequence>
<evidence type="ECO:0000256" key="3">
    <source>
        <dbReference type="ARBA" id="ARBA00022553"/>
    </source>
</evidence>
<gene>
    <name evidence="5" type="primary">lgrD_3</name>
    <name evidence="5" type="ORF">C1752_02327</name>
</gene>
<dbReference type="EMBL" id="PQWO01000006">
    <property type="protein sequence ID" value="PZD73149.1"/>
    <property type="molecule type" value="Genomic_DNA"/>
</dbReference>
<dbReference type="InterPro" id="IPR044894">
    <property type="entry name" value="TubC_N_sf"/>
</dbReference>
<name>A0A2W1JI09_9CYAN</name>
<keyword evidence="6" id="KW-1185">Reference proteome</keyword>
<dbReference type="GO" id="GO:0031177">
    <property type="term" value="F:phosphopantetheine binding"/>
    <property type="evidence" value="ECO:0007669"/>
    <property type="project" value="TreeGrafter"/>
</dbReference>
<feature type="domain" description="Carrier" evidence="4">
    <location>
        <begin position="540"/>
        <end position="615"/>
    </location>
</feature>
<dbReference type="Gene3D" id="3.30.559.10">
    <property type="entry name" value="Chloramphenicol acetyltransferase-like domain"/>
    <property type="match status" value="1"/>
</dbReference>
<organism evidence="5 6">
    <name type="scientific">Acaryochloris thomasi RCC1774</name>
    <dbReference type="NCBI Taxonomy" id="1764569"/>
    <lineage>
        <taxon>Bacteria</taxon>
        <taxon>Bacillati</taxon>
        <taxon>Cyanobacteriota</taxon>
        <taxon>Cyanophyceae</taxon>
        <taxon>Acaryochloridales</taxon>
        <taxon>Acaryochloridaceae</taxon>
        <taxon>Acaryochloris</taxon>
        <taxon>Acaryochloris thomasi</taxon>
    </lineage>
</organism>
<dbReference type="Gene3D" id="3.30.559.30">
    <property type="entry name" value="Nonribosomal peptide synthetase, condensation domain"/>
    <property type="match status" value="1"/>
</dbReference>
<dbReference type="Pfam" id="PF18563">
    <property type="entry name" value="TubC_N"/>
    <property type="match status" value="1"/>
</dbReference>
<dbReference type="Gene3D" id="1.10.1200.10">
    <property type="entry name" value="ACP-like"/>
    <property type="match status" value="1"/>
</dbReference>
<dbReference type="InterPro" id="IPR041464">
    <property type="entry name" value="TubC_N"/>
</dbReference>
<reference evidence="5 6" key="1">
    <citation type="journal article" date="2018" name="Sci. Rep.">
        <title>A novel species of the marine cyanobacterium Acaryochloris with a unique pigment content and lifestyle.</title>
        <authorList>
            <person name="Partensky F."/>
            <person name="Six C."/>
            <person name="Ratin M."/>
            <person name="Garczarek L."/>
            <person name="Vaulot D."/>
            <person name="Probert I."/>
            <person name="Calteau A."/>
            <person name="Gourvil P."/>
            <person name="Marie D."/>
            <person name="Grebert T."/>
            <person name="Bouchier C."/>
            <person name="Le Panse S."/>
            <person name="Gachenot M."/>
            <person name="Rodriguez F."/>
            <person name="Garrido J.L."/>
        </authorList>
    </citation>
    <scope>NUCLEOTIDE SEQUENCE [LARGE SCALE GENOMIC DNA]</scope>
    <source>
        <strain evidence="5 6">RCC1774</strain>
    </source>
</reference>
<dbReference type="FunFam" id="1.10.1200.10:FF:000016">
    <property type="entry name" value="Non-ribosomal peptide synthase"/>
    <property type="match status" value="1"/>
</dbReference>
<dbReference type="AlphaFoldDB" id="A0A2W1JI09"/>
<dbReference type="SUPFAM" id="SSF53474">
    <property type="entry name" value="alpha/beta-Hydrolases"/>
    <property type="match status" value="1"/>
</dbReference>
<dbReference type="RefSeq" id="WP_110986285.1">
    <property type="nucleotide sequence ID" value="NZ_CAWNWM010000006.1"/>
</dbReference>
<comment type="cofactor">
    <cofactor evidence="1">
        <name>pantetheine 4'-phosphate</name>
        <dbReference type="ChEBI" id="CHEBI:47942"/>
    </cofactor>
</comment>
<dbReference type="Pfam" id="PF00550">
    <property type="entry name" value="PP-binding"/>
    <property type="match status" value="1"/>
</dbReference>
<dbReference type="Pfam" id="PF00975">
    <property type="entry name" value="Thioesterase"/>
    <property type="match status" value="1"/>
</dbReference>
<proteinExistence type="predicted"/>
<dbReference type="Pfam" id="PF00668">
    <property type="entry name" value="Condensation"/>
    <property type="match status" value="1"/>
</dbReference>
<dbReference type="InterPro" id="IPR009081">
    <property type="entry name" value="PP-bd_ACP"/>
</dbReference>
<dbReference type="GO" id="GO:0044550">
    <property type="term" value="P:secondary metabolite biosynthetic process"/>
    <property type="evidence" value="ECO:0007669"/>
    <property type="project" value="TreeGrafter"/>
</dbReference>
<dbReference type="PANTHER" id="PTHR45527:SF1">
    <property type="entry name" value="FATTY ACID SYNTHASE"/>
    <property type="match status" value="1"/>
</dbReference>
<dbReference type="CDD" id="cd19531">
    <property type="entry name" value="LCL_NRPS-like"/>
    <property type="match status" value="1"/>
</dbReference>
<dbReference type="PROSITE" id="PS50075">
    <property type="entry name" value="CARRIER"/>
    <property type="match status" value="1"/>
</dbReference>
<dbReference type="SUPFAM" id="SSF52777">
    <property type="entry name" value="CoA-dependent acyltransferases"/>
    <property type="match status" value="2"/>
</dbReference>
<evidence type="ECO:0000259" key="4">
    <source>
        <dbReference type="PROSITE" id="PS50075"/>
    </source>
</evidence>
<dbReference type="InterPro" id="IPR001242">
    <property type="entry name" value="Condensation_dom"/>
</dbReference>
<dbReference type="GO" id="GO:0072330">
    <property type="term" value="P:monocarboxylic acid biosynthetic process"/>
    <property type="evidence" value="ECO:0007669"/>
    <property type="project" value="UniProtKB-ARBA"/>
</dbReference>
<dbReference type="Gene3D" id="3.40.50.1820">
    <property type="entry name" value="alpha/beta hydrolase"/>
    <property type="match status" value="1"/>
</dbReference>
<dbReference type="InterPro" id="IPR036736">
    <property type="entry name" value="ACP-like_sf"/>
</dbReference>
<dbReference type="InterPro" id="IPR029058">
    <property type="entry name" value="AB_hydrolase_fold"/>
</dbReference>
<dbReference type="SUPFAM" id="SSF47336">
    <property type="entry name" value="ACP-like"/>
    <property type="match status" value="1"/>
</dbReference>
<dbReference type="PANTHER" id="PTHR45527">
    <property type="entry name" value="NONRIBOSOMAL PEPTIDE SYNTHETASE"/>
    <property type="match status" value="1"/>
</dbReference>
<evidence type="ECO:0000313" key="5">
    <source>
        <dbReference type="EMBL" id="PZD73149.1"/>
    </source>
</evidence>
<dbReference type="GO" id="GO:0005737">
    <property type="term" value="C:cytoplasm"/>
    <property type="evidence" value="ECO:0007669"/>
    <property type="project" value="TreeGrafter"/>
</dbReference>
<dbReference type="GO" id="GO:0043041">
    <property type="term" value="P:amino acid activation for nonribosomal peptide biosynthetic process"/>
    <property type="evidence" value="ECO:0007669"/>
    <property type="project" value="TreeGrafter"/>
</dbReference>
<protein>
    <submittedName>
        <fullName evidence="5">Linear gramicidin synthase subunit D</fullName>
    </submittedName>
</protein>
<dbReference type="OrthoDB" id="9757538at2"/>
<dbReference type="InterPro" id="IPR001031">
    <property type="entry name" value="Thioesterase"/>
</dbReference>
<dbReference type="Gene3D" id="1.10.10.1830">
    <property type="entry name" value="Non-ribosomal peptide synthase, adenylation domain"/>
    <property type="match status" value="1"/>
</dbReference>
<dbReference type="InterPro" id="IPR023213">
    <property type="entry name" value="CAT-like_dom_sf"/>
</dbReference>
<dbReference type="GO" id="GO:0003824">
    <property type="term" value="F:catalytic activity"/>
    <property type="evidence" value="ECO:0007669"/>
    <property type="project" value="InterPro"/>
</dbReference>
<comment type="caution">
    <text evidence="5">The sequence shown here is derived from an EMBL/GenBank/DDBJ whole genome shotgun (WGS) entry which is preliminary data.</text>
</comment>
<dbReference type="Proteomes" id="UP000248857">
    <property type="component" value="Unassembled WGS sequence"/>
</dbReference>
<keyword evidence="3" id="KW-0597">Phosphoprotein</keyword>
<evidence type="ECO:0000256" key="2">
    <source>
        <dbReference type="ARBA" id="ARBA00022450"/>
    </source>
</evidence>
<accession>A0A2W1JI09</accession>
<evidence type="ECO:0000256" key="1">
    <source>
        <dbReference type="ARBA" id="ARBA00001957"/>
    </source>
</evidence>
<dbReference type="GO" id="GO:0008610">
    <property type="term" value="P:lipid biosynthetic process"/>
    <property type="evidence" value="ECO:0007669"/>
    <property type="project" value="UniProtKB-ARBA"/>
</dbReference>